<gene>
    <name evidence="2" type="ORF">DDT54_05725</name>
    <name evidence="3" type="ORF">EH206_13685</name>
</gene>
<feature type="transmembrane region" description="Helical" evidence="1">
    <location>
        <begin position="6"/>
        <end position="28"/>
    </location>
</feature>
<evidence type="ECO:0000256" key="1">
    <source>
        <dbReference type="SAM" id="Phobius"/>
    </source>
</evidence>
<evidence type="ECO:0000313" key="5">
    <source>
        <dbReference type="Proteomes" id="UP000303847"/>
    </source>
</evidence>
<dbReference type="Proteomes" id="UP000295985">
    <property type="component" value="Unassembled WGS sequence"/>
</dbReference>
<evidence type="ECO:0000313" key="2">
    <source>
        <dbReference type="EMBL" id="PWC25393.1"/>
    </source>
</evidence>
<dbReference type="Proteomes" id="UP000303847">
    <property type="component" value="Chromosome"/>
</dbReference>
<dbReference type="EMBL" id="QDKK01000004">
    <property type="protein sequence ID" value="PWC25393.1"/>
    <property type="molecule type" value="Genomic_DNA"/>
</dbReference>
<dbReference type="OrthoDB" id="7018333at2"/>
<keyword evidence="1" id="KW-1133">Transmembrane helix</keyword>
<dbReference type="EMBL" id="CP034036">
    <property type="protein sequence ID" value="QCR05144.1"/>
    <property type="molecule type" value="Genomic_DNA"/>
</dbReference>
<keyword evidence="1" id="KW-0812">Transmembrane</keyword>
<keyword evidence="1" id="KW-0472">Membrane</keyword>
<evidence type="ECO:0000313" key="4">
    <source>
        <dbReference type="Proteomes" id="UP000295985"/>
    </source>
</evidence>
<reference evidence="2 4" key="1">
    <citation type="submission" date="2018-04" db="EMBL/GenBank/DDBJ databases">
        <title>Brenneria corticis sp.nov.</title>
        <authorList>
            <person name="Li Y."/>
        </authorList>
    </citation>
    <scope>NUCLEOTIDE SEQUENCE [LARGE SCALE GENOMIC DNA]</scope>
    <source>
        <strain evidence="2 4">LMG 2694</strain>
    </source>
</reference>
<dbReference type="AlphaFoldDB" id="A0A2U1UUR0"/>
<protein>
    <recommendedName>
        <fullName evidence="6">DUF2570 domain-containing protein</fullName>
    </recommendedName>
</protein>
<evidence type="ECO:0000313" key="3">
    <source>
        <dbReference type="EMBL" id="QCR05144.1"/>
    </source>
</evidence>
<keyword evidence="5" id="KW-1185">Reference proteome</keyword>
<reference evidence="3 5" key="2">
    <citation type="submission" date="2018-11" db="EMBL/GenBank/DDBJ databases">
        <title>Genome sequences of Brenneria nigrifluens and Brenneria rubrifaciens.</title>
        <authorList>
            <person name="Poret-Peterson A.T."/>
            <person name="McClean A.E."/>
            <person name="Kluepfel D.A."/>
        </authorList>
    </citation>
    <scope>NUCLEOTIDE SEQUENCE [LARGE SCALE GENOMIC DNA]</scope>
    <source>
        <strain evidence="3 5">ATCC 13028</strain>
    </source>
</reference>
<name>A0A2U1UUR0_9GAMM</name>
<evidence type="ECO:0008006" key="6">
    <source>
        <dbReference type="Google" id="ProtNLM"/>
    </source>
</evidence>
<accession>A0A2U1UUR0</accession>
<sequence>MPWQIIAKVIIVMLALAAIVGSGAWLAARHYQPAIDNLNEELTQCQGARRQQDTTITVQNNAVTALQVLADLRAADAEKAKLDAQREAQGDYAAANTVLAEQTQGDACMAASSAFDDELRRERSK</sequence>
<dbReference type="RefSeq" id="WP_009113362.1">
    <property type="nucleotide sequence ID" value="NZ_CP034036.1"/>
</dbReference>
<organism evidence="2 4">
    <name type="scientific">Brenneria nigrifluens DSM 30175 = ATCC 13028</name>
    <dbReference type="NCBI Taxonomy" id="1121120"/>
    <lineage>
        <taxon>Bacteria</taxon>
        <taxon>Pseudomonadati</taxon>
        <taxon>Pseudomonadota</taxon>
        <taxon>Gammaproteobacteria</taxon>
        <taxon>Enterobacterales</taxon>
        <taxon>Pectobacteriaceae</taxon>
        <taxon>Brenneria</taxon>
    </lineage>
</organism>
<proteinExistence type="predicted"/>